<gene>
    <name evidence="2" type="ORF">Pfra01_000703500</name>
</gene>
<reference evidence="2" key="1">
    <citation type="submission" date="2023-04" db="EMBL/GenBank/DDBJ databases">
        <title>Phytophthora fragariaefolia NBRC 109709.</title>
        <authorList>
            <person name="Ichikawa N."/>
            <person name="Sato H."/>
            <person name="Tonouchi N."/>
        </authorList>
    </citation>
    <scope>NUCLEOTIDE SEQUENCE</scope>
    <source>
        <strain evidence="2">NBRC 109709</strain>
    </source>
</reference>
<protein>
    <submittedName>
        <fullName evidence="2">Unnamed protein product</fullName>
    </submittedName>
</protein>
<comment type="caution">
    <text evidence="2">The sequence shown here is derived from an EMBL/GenBank/DDBJ whole genome shotgun (WGS) entry which is preliminary data.</text>
</comment>
<evidence type="ECO:0000313" key="3">
    <source>
        <dbReference type="Proteomes" id="UP001165121"/>
    </source>
</evidence>
<feature type="compositionally biased region" description="Basic and acidic residues" evidence="1">
    <location>
        <begin position="1"/>
        <end position="60"/>
    </location>
</feature>
<organism evidence="2 3">
    <name type="scientific">Phytophthora fragariaefolia</name>
    <dbReference type="NCBI Taxonomy" id="1490495"/>
    <lineage>
        <taxon>Eukaryota</taxon>
        <taxon>Sar</taxon>
        <taxon>Stramenopiles</taxon>
        <taxon>Oomycota</taxon>
        <taxon>Peronosporomycetes</taxon>
        <taxon>Peronosporales</taxon>
        <taxon>Peronosporaceae</taxon>
        <taxon>Phytophthora</taxon>
    </lineage>
</organism>
<name>A0A9W6UEZ3_9STRA</name>
<dbReference type="EMBL" id="BSXT01000616">
    <property type="protein sequence ID" value="GMF31089.1"/>
    <property type="molecule type" value="Genomic_DNA"/>
</dbReference>
<dbReference type="AlphaFoldDB" id="A0A9W6UEZ3"/>
<feature type="region of interest" description="Disordered" evidence="1">
    <location>
        <begin position="1"/>
        <end position="63"/>
    </location>
</feature>
<sequence>MTTDILRIEERSSDRDSSHQHSRGRDYPRRREDRRHDDSRDGYHKKDGRDRDNDRRRDDSQNTLRISLAEALIADMLAELHCRDGRKVRLNLQVRVGVIAVSK</sequence>
<evidence type="ECO:0000256" key="1">
    <source>
        <dbReference type="SAM" id="MobiDB-lite"/>
    </source>
</evidence>
<accession>A0A9W6UEZ3</accession>
<evidence type="ECO:0000313" key="2">
    <source>
        <dbReference type="EMBL" id="GMF31089.1"/>
    </source>
</evidence>
<proteinExistence type="predicted"/>
<keyword evidence="3" id="KW-1185">Reference proteome</keyword>
<dbReference type="Proteomes" id="UP001165121">
    <property type="component" value="Unassembled WGS sequence"/>
</dbReference>